<organism evidence="3 4">
    <name type="scientific">Massarina eburnea CBS 473.64</name>
    <dbReference type="NCBI Taxonomy" id="1395130"/>
    <lineage>
        <taxon>Eukaryota</taxon>
        <taxon>Fungi</taxon>
        <taxon>Dikarya</taxon>
        <taxon>Ascomycota</taxon>
        <taxon>Pezizomycotina</taxon>
        <taxon>Dothideomycetes</taxon>
        <taxon>Pleosporomycetidae</taxon>
        <taxon>Pleosporales</taxon>
        <taxon>Massarineae</taxon>
        <taxon>Massarinaceae</taxon>
        <taxon>Massarina</taxon>
    </lineage>
</organism>
<gene>
    <name evidence="3" type="ORF">P280DRAFT_508599</name>
</gene>
<name>A0A6A6RXD8_9PLEO</name>
<evidence type="ECO:0000256" key="1">
    <source>
        <dbReference type="SAM" id="Coils"/>
    </source>
</evidence>
<dbReference type="Proteomes" id="UP000799753">
    <property type="component" value="Unassembled WGS sequence"/>
</dbReference>
<evidence type="ECO:0000313" key="4">
    <source>
        <dbReference type="Proteomes" id="UP000799753"/>
    </source>
</evidence>
<evidence type="ECO:0000313" key="3">
    <source>
        <dbReference type="EMBL" id="KAF2638858.1"/>
    </source>
</evidence>
<feature type="coiled-coil region" evidence="1">
    <location>
        <begin position="265"/>
        <end position="292"/>
    </location>
</feature>
<dbReference type="EMBL" id="MU006788">
    <property type="protein sequence ID" value="KAF2638858.1"/>
    <property type="molecule type" value="Genomic_DNA"/>
</dbReference>
<reference evidence="3" key="1">
    <citation type="journal article" date="2020" name="Stud. Mycol.">
        <title>101 Dothideomycetes genomes: a test case for predicting lifestyles and emergence of pathogens.</title>
        <authorList>
            <person name="Haridas S."/>
            <person name="Albert R."/>
            <person name="Binder M."/>
            <person name="Bloem J."/>
            <person name="Labutti K."/>
            <person name="Salamov A."/>
            <person name="Andreopoulos B."/>
            <person name="Baker S."/>
            <person name="Barry K."/>
            <person name="Bills G."/>
            <person name="Bluhm B."/>
            <person name="Cannon C."/>
            <person name="Castanera R."/>
            <person name="Culley D."/>
            <person name="Daum C."/>
            <person name="Ezra D."/>
            <person name="Gonzalez J."/>
            <person name="Henrissat B."/>
            <person name="Kuo A."/>
            <person name="Liang C."/>
            <person name="Lipzen A."/>
            <person name="Lutzoni F."/>
            <person name="Magnuson J."/>
            <person name="Mondo S."/>
            <person name="Nolan M."/>
            <person name="Ohm R."/>
            <person name="Pangilinan J."/>
            <person name="Park H.-J."/>
            <person name="Ramirez L."/>
            <person name="Alfaro M."/>
            <person name="Sun H."/>
            <person name="Tritt A."/>
            <person name="Yoshinaga Y."/>
            <person name="Zwiers L.-H."/>
            <person name="Turgeon B."/>
            <person name="Goodwin S."/>
            <person name="Spatafora J."/>
            <person name="Crous P."/>
            <person name="Grigoriev I."/>
        </authorList>
    </citation>
    <scope>NUCLEOTIDE SEQUENCE</scope>
    <source>
        <strain evidence="3">CBS 473.64</strain>
    </source>
</reference>
<accession>A0A6A6RXD8</accession>
<keyword evidence="4" id="KW-1185">Reference proteome</keyword>
<dbReference type="AlphaFoldDB" id="A0A6A6RXD8"/>
<proteinExistence type="predicted"/>
<protein>
    <submittedName>
        <fullName evidence="3">Uncharacterized protein</fullName>
    </submittedName>
</protein>
<feature type="compositionally biased region" description="Polar residues" evidence="2">
    <location>
        <begin position="197"/>
        <end position="207"/>
    </location>
</feature>
<sequence>MASALQQIERALGEHHRLLDHLPYDTVRFIEGDNFVETFWEVGGSLGMVDIFNKELEAVRDIAVEVGTTNKHAKLYGFIDSDSNTIHFHVFNEMGEHVEKFKGSEFQALPAFKYVNIGAELKAVTLYYFAQKLDMMNILPIYRMRKRVEALISVCLKIKSNRVDEQIDHRIPRLVDPQLEPHQESTEQGTYAKANSFHGSGSSSTTAVDEAPTPANITAAPDLNLGIFRSDAESIVDQYHEPTARGNIPDFITLRAHGLHLIDTAYTIQTQLDNIKNKVRVLEQEWKDLNIQQQSILLEADIVQLKKTLVWVIMSNEEIYELAKYDIENGSPGGLR</sequence>
<feature type="region of interest" description="Disordered" evidence="2">
    <location>
        <begin position="178"/>
        <end position="217"/>
    </location>
</feature>
<evidence type="ECO:0000256" key="2">
    <source>
        <dbReference type="SAM" id="MobiDB-lite"/>
    </source>
</evidence>
<keyword evidence="1" id="KW-0175">Coiled coil</keyword>